<organism evidence="1">
    <name type="scientific">viral metagenome</name>
    <dbReference type="NCBI Taxonomy" id="1070528"/>
    <lineage>
        <taxon>unclassified sequences</taxon>
        <taxon>metagenomes</taxon>
        <taxon>organismal metagenomes</taxon>
    </lineage>
</organism>
<reference evidence="1" key="1">
    <citation type="submission" date="2020-03" db="EMBL/GenBank/DDBJ databases">
        <title>The deep terrestrial virosphere.</title>
        <authorList>
            <person name="Holmfeldt K."/>
            <person name="Nilsson E."/>
            <person name="Simone D."/>
            <person name="Lopez-Fernandez M."/>
            <person name="Wu X."/>
            <person name="de Brujin I."/>
            <person name="Lundin D."/>
            <person name="Andersson A."/>
            <person name="Bertilsson S."/>
            <person name="Dopson M."/>
        </authorList>
    </citation>
    <scope>NUCLEOTIDE SEQUENCE</scope>
    <source>
        <strain evidence="1">MM415B04214</strain>
    </source>
</reference>
<evidence type="ECO:0008006" key="2">
    <source>
        <dbReference type="Google" id="ProtNLM"/>
    </source>
</evidence>
<accession>A0A6M3LKK6</accession>
<dbReference type="EMBL" id="MT143152">
    <property type="protein sequence ID" value="QJA93478.1"/>
    <property type="molecule type" value="Genomic_DNA"/>
</dbReference>
<name>A0A6M3LKK6_9ZZZZ</name>
<sequence length="68" mass="8151">MYNRRKIYRLDINDNELYEGDFVVGEMEDTPVIGQIVYDADMSAYVLEMEDLKFPLFNFECLRKVLYV</sequence>
<protein>
    <recommendedName>
        <fullName evidence="2">YopX protein</fullName>
    </recommendedName>
</protein>
<evidence type="ECO:0000313" key="1">
    <source>
        <dbReference type="EMBL" id="QJA93478.1"/>
    </source>
</evidence>
<dbReference type="AlphaFoldDB" id="A0A6M3LKK6"/>
<dbReference type="SUPFAM" id="SSF159006">
    <property type="entry name" value="YopX-like"/>
    <property type="match status" value="1"/>
</dbReference>
<gene>
    <name evidence="1" type="ORF">MM415B04214_0005</name>
</gene>
<proteinExistence type="predicted"/>